<accession>A0A0E0JFC9</accession>
<dbReference type="PROSITE" id="PS51257">
    <property type="entry name" value="PROKAR_LIPOPROTEIN"/>
    <property type="match status" value="1"/>
</dbReference>
<proteinExistence type="predicted"/>
<organism evidence="1">
    <name type="scientific">Oryza punctata</name>
    <name type="common">Red rice</name>
    <dbReference type="NCBI Taxonomy" id="4537"/>
    <lineage>
        <taxon>Eukaryota</taxon>
        <taxon>Viridiplantae</taxon>
        <taxon>Streptophyta</taxon>
        <taxon>Embryophyta</taxon>
        <taxon>Tracheophyta</taxon>
        <taxon>Spermatophyta</taxon>
        <taxon>Magnoliopsida</taxon>
        <taxon>Liliopsida</taxon>
        <taxon>Poales</taxon>
        <taxon>Poaceae</taxon>
        <taxon>BOP clade</taxon>
        <taxon>Oryzoideae</taxon>
        <taxon>Oryzeae</taxon>
        <taxon>Oryzinae</taxon>
        <taxon>Oryza</taxon>
    </lineage>
</organism>
<dbReference type="Gramene" id="OPUNC01G06430.1">
    <property type="protein sequence ID" value="OPUNC01G06430.1"/>
    <property type="gene ID" value="OPUNC01G06430"/>
</dbReference>
<dbReference type="Gramene" id="OPUNC01G06450.1">
    <property type="protein sequence ID" value="OPUNC01G06450.1"/>
    <property type="gene ID" value="OPUNC01G06450"/>
</dbReference>
<name>A0A0E0JFC9_ORYPU</name>
<reference evidence="1" key="2">
    <citation type="submission" date="2018-05" db="EMBL/GenBank/DDBJ databases">
        <title>OpunRS2 (Oryza punctata Reference Sequence Version 2).</title>
        <authorList>
            <person name="Zhang J."/>
            <person name="Kudrna D."/>
            <person name="Lee S."/>
            <person name="Talag J."/>
            <person name="Welchert J."/>
            <person name="Wing R.A."/>
        </authorList>
    </citation>
    <scope>NUCLEOTIDE SEQUENCE [LARGE SCALE GENOMIC DNA]</scope>
</reference>
<reference evidence="1" key="1">
    <citation type="submission" date="2015-04" db="UniProtKB">
        <authorList>
            <consortium name="EnsemblPlants"/>
        </authorList>
    </citation>
    <scope>IDENTIFICATION</scope>
</reference>
<dbReference type="HOGENOM" id="CLU_2501819_0_0_1"/>
<keyword evidence="2" id="KW-1185">Reference proteome</keyword>
<sequence length="86" mass="9209">MKLRINVYFIPKIKRERKNEEISSSAVCSTLACHVAREAGNPERAGRAIPANHLATASGEEEVTCKVAAAASSSVLEGVFLPERGL</sequence>
<evidence type="ECO:0000313" key="1">
    <source>
        <dbReference type="EnsemblPlants" id="OPUNC01G06450.1"/>
    </source>
</evidence>
<dbReference type="AlphaFoldDB" id="A0A0E0JFC9"/>
<evidence type="ECO:0000313" key="2">
    <source>
        <dbReference type="Proteomes" id="UP000026962"/>
    </source>
</evidence>
<dbReference type="EnsemblPlants" id="OPUNC01G06430.1">
    <property type="protein sequence ID" value="OPUNC01G06430.1"/>
    <property type="gene ID" value="OPUNC01G06430"/>
</dbReference>
<dbReference type="Proteomes" id="UP000026962">
    <property type="component" value="Chromosome 1"/>
</dbReference>
<dbReference type="EnsemblPlants" id="OPUNC01G06450.1">
    <property type="protein sequence ID" value="OPUNC01G06450.1"/>
    <property type="gene ID" value="OPUNC01G06450"/>
</dbReference>
<protein>
    <submittedName>
        <fullName evidence="1">Uncharacterized protein</fullName>
    </submittedName>
</protein>